<sequence length="302" mass="32492">MVLDLLSLMGAYAVGAFRDTLTAVYSLVLSAGVVGYLLVLASRSPAEEDKYKRGKSAPERLRKVLMLLATFAASVTYVAGLSAPGGFWDHPEDGHRPGDAILEGGPHDARLKAFFVCNTTAFVASLLILVMLLEKKLCFSQKVRSYEIYGFIAVTLISLLAAYAAGSSRQIDTTIYVSALVGVVAVCILIQVVFVLLFQRANSSQGQQTNGNGSNEQQQQTQGLQTSNGNASDEHEKQQNQALEKARSLVLLLATLATAITYQAGLNPTGGLWQSDGGSGSIYKTDDPILLTTNPRRYKAFY</sequence>
<feature type="compositionally biased region" description="Low complexity" evidence="1">
    <location>
        <begin position="206"/>
        <end position="230"/>
    </location>
</feature>
<evidence type="ECO:0000313" key="5">
    <source>
        <dbReference type="Proteomes" id="UP000604825"/>
    </source>
</evidence>
<keyword evidence="5" id="KW-1185">Reference proteome</keyword>
<dbReference type="PANTHER" id="PTHR24177">
    <property type="entry name" value="CASKIN"/>
    <property type="match status" value="1"/>
</dbReference>
<dbReference type="Pfam" id="PF13962">
    <property type="entry name" value="PGG"/>
    <property type="match status" value="2"/>
</dbReference>
<feature type="transmembrane region" description="Helical" evidence="2">
    <location>
        <begin position="113"/>
        <end position="133"/>
    </location>
</feature>
<gene>
    <name evidence="4" type="ORF">NCGR_LOCUS1330</name>
</gene>
<proteinExistence type="predicted"/>
<dbReference type="Proteomes" id="UP000604825">
    <property type="component" value="Unassembled WGS sequence"/>
</dbReference>
<organism evidence="4 5">
    <name type="scientific">Miscanthus lutarioriparius</name>
    <dbReference type="NCBI Taxonomy" id="422564"/>
    <lineage>
        <taxon>Eukaryota</taxon>
        <taxon>Viridiplantae</taxon>
        <taxon>Streptophyta</taxon>
        <taxon>Embryophyta</taxon>
        <taxon>Tracheophyta</taxon>
        <taxon>Spermatophyta</taxon>
        <taxon>Magnoliopsida</taxon>
        <taxon>Liliopsida</taxon>
        <taxon>Poales</taxon>
        <taxon>Poaceae</taxon>
        <taxon>PACMAD clade</taxon>
        <taxon>Panicoideae</taxon>
        <taxon>Andropogonodae</taxon>
        <taxon>Andropogoneae</taxon>
        <taxon>Saccharinae</taxon>
        <taxon>Miscanthus</taxon>
    </lineage>
</organism>
<evidence type="ECO:0000256" key="2">
    <source>
        <dbReference type="SAM" id="Phobius"/>
    </source>
</evidence>
<dbReference type="PANTHER" id="PTHR24177:SF432">
    <property type="entry name" value="OS06G0286146 PROTEIN"/>
    <property type="match status" value="1"/>
</dbReference>
<feature type="region of interest" description="Disordered" evidence="1">
    <location>
        <begin position="206"/>
        <end position="239"/>
    </location>
</feature>
<dbReference type="OrthoDB" id="695725at2759"/>
<evidence type="ECO:0000313" key="4">
    <source>
        <dbReference type="EMBL" id="CAD6203112.1"/>
    </source>
</evidence>
<feature type="domain" description="PGG" evidence="3">
    <location>
        <begin position="59"/>
        <end position="169"/>
    </location>
</feature>
<feature type="transmembrane region" description="Helical" evidence="2">
    <location>
        <begin position="23"/>
        <end position="43"/>
    </location>
</feature>
<feature type="transmembrane region" description="Helical" evidence="2">
    <location>
        <begin position="64"/>
        <end position="83"/>
    </location>
</feature>
<evidence type="ECO:0000259" key="3">
    <source>
        <dbReference type="Pfam" id="PF13962"/>
    </source>
</evidence>
<dbReference type="GO" id="GO:0016020">
    <property type="term" value="C:membrane"/>
    <property type="evidence" value="ECO:0007669"/>
    <property type="project" value="TreeGrafter"/>
</dbReference>
<keyword evidence="2" id="KW-0812">Transmembrane</keyword>
<dbReference type="AlphaFoldDB" id="A0A811M8G0"/>
<keyword evidence="2" id="KW-0472">Membrane</keyword>
<evidence type="ECO:0000256" key="1">
    <source>
        <dbReference type="SAM" id="MobiDB-lite"/>
    </source>
</evidence>
<reference evidence="4" key="1">
    <citation type="submission" date="2020-10" db="EMBL/GenBank/DDBJ databases">
        <authorList>
            <person name="Han B."/>
            <person name="Lu T."/>
            <person name="Zhao Q."/>
            <person name="Huang X."/>
            <person name="Zhao Y."/>
        </authorList>
    </citation>
    <scope>NUCLEOTIDE SEQUENCE</scope>
</reference>
<feature type="transmembrane region" description="Helical" evidence="2">
    <location>
        <begin position="175"/>
        <end position="198"/>
    </location>
</feature>
<feature type="domain" description="PGG" evidence="3">
    <location>
        <begin position="241"/>
        <end position="302"/>
    </location>
</feature>
<dbReference type="EMBL" id="CAJGYO010000001">
    <property type="protein sequence ID" value="CAD6203112.1"/>
    <property type="molecule type" value="Genomic_DNA"/>
</dbReference>
<feature type="transmembrane region" description="Helical" evidence="2">
    <location>
        <begin position="145"/>
        <end position="163"/>
    </location>
</feature>
<dbReference type="InterPro" id="IPR026961">
    <property type="entry name" value="PGG_dom"/>
</dbReference>
<protein>
    <recommendedName>
        <fullName evidence="3">PGG domain-containing protein</fullName>
    </recommendedName>
</protein>
<name>A0A811M8G0_9POAL</name>
<accession>A0A811M8G0</accession>
<comment type="caution">
    <text evidence="4">The sequence shown here is derived from an EMBL/GenBank/DDBJ whole genome shotgun (WGS) entry which is preliminary data.</text>
</comment>
<keyword evidence="2" id="KW-1133">Transmembrane helix</keyword>